<dbReference type="Proteomes" id="UP000758168">
    <property type="component" value="Unassembled WGS sequence"/>
</dbReference>
<evidence type="ECO:0000313" key="2">
    <source>
        <dbReference type="Proteomes" id="UP000758168"/>
    </source>
</evidence>
<accession>A0ABS4Z823</accession>
<comment type="caution">
    <text evidence="1">The sequence shown here is derived from an EMBL/GenBank/DDBJ whole genome shotgun (WGS) entry which is preliminary data.</text>
</comment>
<reference evidence="1 2" key="1">
    <citation type="submission" date="2021-03" db="EMBL/GenBank/DDBJ databases">
        <title>Sequencing the genomes of 1000 actinobacteria strains.</title>
        <authorList>
            <person name="Klenk H.-P."/>
        </authorList>
    </citation>
    <scope>NUCLEOTIDE SEQUENCE [LARGE SCALE GENOMIC DNA]</scope>
    <source>
        <strain evidence="1 2">DSM 12936</strain>
    </source>
</reference>
<evidence type="ECO:0000313" key="1">
    <source>
        <dbReference type="EMBL" id="MBP2417189.1"/>
    </source>
</evidence>
<name>A0ABS4Z823_9ACTN</name>
<proteinExistence type="predicted"/>
<gene>
    <name evidence="1" type="ORF">JOF54_002111</name>
</gene>
<sequence length="210" mass="23778">MHAQVDRHRRQIALELGDPPDVRRLSEGNPAVRAHLEWIRGNEANRMGHGSKKHLDVSESEMESRARMGVPRIAEPGVTAAPRSITKFTSAEAFVAAEAVAWQSESTQAQRRIVESGYRVLLAQQRNPEEIRAYLRDNDQIENTSKASDVLGETWRDHVKGYTVAGEGSGPTSFSDDSTIRTYWRLSREGKWYLQSHFPQEDDPRKKGKK</sequence>
<dbReference type="RefSeq" id="WP_210055454.1">
    <property type="nucleotide sequence ID" value="NZ_BAAAMH010000009.1"/>
</dbReference>
<protein>
    <submittedName>
        <fullName evidence="1">Uncharacterized protein</fullName>
    </submittedName>
</protein>
<keyword evidence="2" id="KW-1185">Reference proteome</keyword>
<organism evidence="1 2">
    <name type="scientific">Microlunatus capsulatus</name>
    <dbReference type="NCBI Taxonomy" id="99117"/>
    <lineage>
        <taxon>Bacteria</taxon>
        <taxon>Bacillati</taxon>
        <taxon>Actinomycetota</taxon>
        <taxon>Actinomycetes</taxon>
        <taxon>Propionibacteriales</taxon>
        <taxon>Propionibacteriaceae</taxon>
        <taxon>Microlunatus</taxon>
    </lineage>
</organism>
<dbReference type="EMBL" id="JAGIOB010000001">
    <property type="protein sequence ID" value="MBP2417189.1"/>
    <property type="molecule type" value="Genomic_DNA"/>
</dbReference>